<protein>
    <submittedName>
        <fullName evidence="3">NADPH-dependent glutamate synthase beta chain</fullName>
    </submittedName>
</protein>
<dbReference type="SUPFAM" id="SSF52343">
    <property type="entry name" value="Ferredoxin reductase-like, C-terminal NADP-linked domain"/>
    <property type="match status" value="1"/>
</dbReference>
<dbReference type="NCBIfam" id="NF004862">
    <property type="entry name" value="PRK06222.1"/>
    <property type="match status" value="1"/>
</dbReference>
<dbReference type="InterPro" id="IPR017927">
    <property type="entry name" value="FAD-bd_FR_type"/>
</dbReference>
<dbReference type="InterPro" id="IPR028261">
    <property type="entry name" value="DPD_II"/>
</dbReference>
<reference evidence="4" key="1">
    <citation type="journal article" date="2015" name="Genome Announc.">
        <title>Draft Genome Sequence of an Anaerobic Ammonium-Oxidizing Bacterium, "Candidatus Brocadia sinica".</title>
        <authorList>
            <person name="Oshiki M."/>
            <person name="Shinyako-Hata K."/>
            <person name="Satoh H."/>
            <person name="Okabe S."/>
        </authorList>
    </citation>
    <scope>NUCLEOTIDE SEQUENCE [LARGE SCALE GENOMIC DNA]</scope>
    <source>
        <strain evidence="4">JPN1</strain>
    </source>
</reference>
<dbReference type="Gene3D" id="3.40.50.80">
    <property type="entry name" value="Nucleotide-binding domain of ferredoxin-NADP reductase (FNR) module"/>
    <property type="match status" value="1"/>
</dbReference>
<dbReference type="NCBIfam" id="TIGR01316">
    <property type="entry name" value="gltA"/>
    <property type="match status" value="1"/>
</dbReference>
<accession>A0ABQ0K087</accession>
<dbReference type="SUPFAM" id="SSF51971">
    <property type="entry name" value="Nucleotide-binding domain"/>
    <property type="match status" value="1"/>
</dbReference>
<dbReference type="Pfam" id="PF10418">
    <property type="entry name" value="DHODB_Fe-S_bind"/>
    <property type="match status" value="1"/>
</dbReference>
<dbReference type="InterPro" id="IPR006004">
    <property type="entry name" value="SudA-like"/>
</dbReference>
<dbReference type="InterPro" id="IPR019480">
    <property type="entry name" value="Dihydroorotate_DH_Fe-S-bd"/>
</dbReference>
<dbReference type="PRINTS" id="PR00419">
    <property type="entry name" value="ADXRDTASE"/>
</dbReference>
<evidence type="ECO:0000313" key="4">
    <source>
        <dbReference type="Proteomes" id="UP000032309"/>
    </source>
</evidence>
<dbReference type="InterPro" id="IPR039261">
    <property type="entry name" value="FNR_nucleotide-bd"/>
</dbReference>
<dbReference type="Gene3D" id="2.40.30.10">
    <property type="entry name" value="Translation factors"/>
    <property type="match status" value="1"/>
</dbReference>
<dbReference type="Pfam" id="PF14691">
    <property type="entry name" value="Fer4_20"/>
    <property type="match status" value="1"/>
</dbReference>
<dbReference type="SUPFAM" id="SSF63380">
    <property type="entry name" value="Riboflavin synthase domain-like"/>
    <property type="match status" value="1"/>
</dbReference>
<dbReference type="PROSITE" id="PS51384">
    <property type="entry name" value="FAD_FR"/>
    <property type="match status" value="1"/>
</dbReference>
<proteinExistence type="predicted"/>
<dbReference type="Gene3D" id="1.10.1060.10">
    <property type="entry name" value="Alpha-helical ferredoxin"/>
    <property type="match status" value="1"/>
</dbReference>
<evidence type="ECO:0000313" key="3">
    <source>
        <dbReference type="EMBL" id="GAN34381.1"/>
    </source>
</evidence>
<dbReference type="InterPro" id="IPR023753">
    <property type="entry name" value="FAD/NAD-binding_dom"/>
</dbReference>
<dbReference type="PANTHER" id="PTHR42783">
    <property type="entry name" value="GLUTAMATE SYNTHASE [NADPH] SMALL CHAIN"/>
    <property type="match status" value="1"/>
</dbReference>
<dbReference type="CDD" id="cd06219">
    <property type="entry name" value="DHOD_e_trans_like1"/>
    <property type="match status" value="1"/>
</dbReference>
<dbReference type="RefSeq" id="WP_052564398.1">
    <property type="nucleotide sequence ID" value="NZ_BAFN01000001.1"/>
</dbReference>
<dbReference type="PANTHER" id="PTHR42783:SF3">
    <property type="entry name" value="GLUTAMATE SYNTHASE [NADPH] SMALL CHAIN-RELATED"/>
    <property type="match status" value="1"/>
</dbReference>
<dbReference type="Gene3D" id="3.50.50.60">
    <property type="entry name" value="FAD/NAD(P)-binding domain"/>
    <property type="match status" value="2"/>
</dbReference>
<dbReference type="InterPro" id="IPR036188">
    <property type="entry name" value="FAD/NAD-bd_sf"/>
</dbReference>
<keyword evidence="4" id="KW-1185">Reference proteome</keyword>
<name>A0ABQ0K087_9BACT</name>
<comment type="caution">
    <text evidence="3">The sequence shown here is derived from an EMBL/GenBank/DDBJ whole genome shotgun (WGS) entry which is preliminary data.</text>
</comment>
<dbReference type="InterPro" id="IPR017938">
    <property type="entry name" value="Riboflavin_synthase-like_b-brl"/>
</dbReference>
<organism evidence="3 4">
    <name type="scientific">Candidatus Brocadia sinica JPN1</name>
    <dbReference type="NCBI Taxonomy" id="1197129"/>
    <lineage>
        <taxon>Bacteria</taxon>
        <taxon>Pseudomonadati</taxon>
        <taxon>Planctomycetota</taxon>
        <taxon>Candidatus Brocadiia</taxon>
        <taxon>Candidatus Brocadiales</taxon>
        <taxon>Candidatus Brocadiaceae</taxon>
        <taxon>Candidatus Brocadia</taxon>
    </lineage>
</organism>
<evidence type="ECO:0000256" key="1">
    <source>
        <dbReference type="SAM" id="MobiDB-lite"/>
    </source>
</evidence>
<dbReference type="Proteomes" id="UP000032309">
    <property type="component" value="Unassembled WGS sequence"/>
</dbReference>
<sequence>MFKIVEKAKIAESTFLMKIDAPKIASKRKAGQFVMLRIDEPGERIPLTIAGSDTARGTISIIFQVAGDTTRQLSGLNAGDYLLDIVGPLGHPTHIENYGTAVCIGGGLGIALVMPIAQALYDAGNHVISIISARNKDLLICEKEMQACSKEFVIATDDGSKGIKGFPTQALQDLINQGKKIDIVFAVGPVPLMAAVSKLTKPYNIKTIVSLNPIMVDGTGMCGCCRVLIDNKPKFVCVDGPEFDGHLVDYENLTQRLKTYNSKEPRIPSVSQDSSCWKPPEDRVGTTHKPAVSMHAAEGHAVIDQLAEGLSGAEAGVGKPGVKKMGAIPRQKMPEQDPKNRIKNFEEVPYGYTPEMARQEALRCLQCKKPLCCEGCPVSIDIPGFIKLIAEGDFLAAARKIKETNALPAVCGRVCPQEDQCEKVCIVGKKFKPVAIGNLERFVADYERNHGTVEIPNIPEKTGYKVAIVGAGPAGLACAGELIKMGHDVTIFEALHKAGGVLVYGIPEFRLPKTIVESEVEYLRKLGVKIELNTVIGKAQTVDELLQNDFDAVFVGTGAGLPMFLGIAGENLNGVYSANEYLTRVNLMKAYNSTYATPIAMRKNVAVIGAGNVAMDAARTALRLGAENVYVVYRRSRDEMPARIEEIHHGEEEGLQFRFLTNPIRILGDEKGWVKGLECVQMELGEPDESGRRRPIPVKGSEFVIDAECVIMSIGNGPNPLVQSTTPDLQVNKWGNIVADLETCKTSKEGVFAGGDIVTGAATVILAMGAGKKAAKAIDAYVRSKKPVAVASCSK</sequence>
<feature type="region of interest" description="Disordered" evidence="1">
    <location>
        <begin position="264"/>
        <end position="287"/>
    </location>
</feature>
<feature type="domain" description="FAD-binding FR-type" evidence="2">
    <location>
        <begin position="1"/>
        <end position="95"/>
    </location>
</feature>
<evidence type="ECO:0000259" key="2">
    <source>
        <dbReference type="PROSITE" id="PS51384"/>
    </source>
</evidence>
<dbReference type="SUPFAM" id="SSF46548">
    <property type="entry name" value="alpha-helical ferredoxin"/>
    <property type="match status" value="1"/>
</dbReference>
<dbReference type="Pfam" id="PF07992">
    <property type="entry name" value="Pyr_redox_2"/>
    <property type="match status" value="1"/>
</dbReference>
<gene>
    <name evidence="3" type="ORF">BROSI_A2917</name>
</gene>
<dbReference type="EMBL" id="BAFN01000001">
    <property type="protein sequence ID" value="GAN34381.1"/>
    <property type="molecule type" value="Genomic_DNA"/>
</dbReference>
<dbReference type="InterPro" id="IPR009051">
    <property type="entry name" value="Helical_ferredxn"/>
</dbReference>
<dbReference type="NCBIfam" id="NF009414">
    <property type="entry name" value="PRK12778.1"/>
    <property type="match status" value="1"/>
</dbReference>